<dbReference type="CDD" id="cd00082">
    <property type="entry name" value="HisKA"/>
    <property type="match status" value="1"/>
</dbReference>
<feature type="domain" description="Histidine kinase" evidence="8">
    <location>
        <begin position="185"/>
        <end position="443"/>
    </location>
</feature>
<keyword evidence="4" id="KW-0808">Transferase</keyword>
<accession>A0A6M8BFE7</accession>
<evidence type="ECO:0000256" key="7">
    <source>
        <dbReference type="SAM" id="Coils"/>
    </source>
</evidence>
<proteinExistence type="predicted"/>
<dbReference type="KEGG" id="theu:HPC62_13540"/>
<dbReference type="InterPro" id="IPR001789">
    <property type="entry name" value="Sig_transdc_resp-reg_receiver"/>
</dbReference>
<evidence type="ECO:0000313" key="10">
    <source>
        <dbReference type="EMBL" id="QKD84952.1"/>
    </source>
</evidence>
<sequence>MPNATLNPLCISVSEQPPNSPRPDLLIVDDIPDNIRFLSKFLMAQGYEVRKATSGAMALRAIAALMPDLILLDVNMGEMSGYELCTRLKTDPATQHIPIIFLSAGSDTLDKVQAFKVGGSDYITKPFQLEEVLVRIQTQLTLRSLQESQKIQNQKLRQTLEDLKRAQASLIQQEKMSTLKKVVAGVAHEVNNPLSFIAGNVEPARQYVQTLVELSHLYQQHYPDPPAAIRDFQTEVDLDFVAEDLNKILRSMKTGAARIKTVVSALRSFTHLDEAGLKRISLQDTVETVLTLLRYRLENRSTGTTIQVRKHYQSIPPVNCYAEQISQAIFNLLVNAVDAVEAKLDHLEKNPSEVPYTPEIVITIRQGSERCILLQIQDNGIGLSQEKQSRLFEPFFSTKPAGKGLGLGLVTARRIIEEQHYGQLTYAFEDHCTTFSISIPISDLALSPVSRP</sequence>
<dbReference type="SUPFAM" id="SSF47384">
    <property type="entry name" value="Homodimeric domain of signal transducing histidine kinase"/>
    <property type="match status" value="1"/>
</dbReference>
<gene>
    <name evidence="10" type="ORF">HPC62_13540</name>
</gene>
<dbReference type="PROSITE" id="PS50109">
    <property type="entry name" value="HIS_KIN"/>
    <property type="match status" value="1"/>
</dbReference>
<dbReference type="InterPro" id="IPR036890">
    <property type="entry name" value="HATPase_C_sf"/>
</dbReference>
<dbReference type="InterPro" id="IPR003661">
    <property type="entry name" value="HisK_dim/P_dom"/>
</dbReference>
<keyword evidence="11" id="KW-1185">Reference proteome</keyword>
<evidence type="ECO:0000259" key="9">
    <source>
        <dbReference type="PROSITE" id="PS50110"/>
    </source>
</evidence>
<keyword evidence="4" id="KW-0418">Kinase</keyword>
<dbReference type="InterPro" id="IPR011006">
    <property type="entry name" value="CheY-like_superfamily"/>
</dbReference>
<evidence type="ECO:0000256" key="2">
    <source>
        <dbReference type="ARBA" id="ARBA00012438"/>
    </source>
</evidence>
<evidence type="ECO:0000256" key="4">
    <source>
        <dbReference type="ARBA" id="ARBA00022777"/>
    </source>
</evidence>
<dbReference type="InterPro" id="IPR003594">
    <property type="entry name" value="HATPase_dom"/>
</dbReference>
<protein>
    <recommendedName>
        <fullName evidence="2">histidine kinase</fullName>
        <ecNumber evidence="2">2.7.13.3</ecNumber>
    </recommendedName>
</protein>
<dbReference type="SMART" id="SM00387">
    <property type="entry name" value="HATPase_c"/>
    <property type="match status" value="1"/>
</dbReference>
<feature type="coiled-coil region" evidence="7">
    <location>
        <begin position="146"/>
        <end position="176"/>
    </location>
</feature>
<dbReference type="SMART" id="SM00448">
    <property type="entry name" value="REC"/>
    <property type="match status" value="1"/>
</dbReference>
<keyword evidence="7" id="KW-0175">Coiled coil</keyword>
<feature type="modified residue" description="4-aspartylphosphate" evidence="6">
    <location>
        <position position="73"/>
    </location>
</feature>
<dbReference type="PRINTS" id="PR00344">
    <property type="entry name" value="BCTRLSENSOR"/>
</dbReference>
<evidence type="ECO:0000259" key="8">
    <source>
        <dbReference type="PROSITE" id="PS50109"/>
    </source>
</evidence>
<dbReference type="InterPro" id="IPR036097">
    <property type="entry name" value="HisK_dim/P_sf"/>
</dbReference>
<evidence type="ECO:0000256" key="3">
    <source>
        <dbReference type="ARBA" id="ARBA00022553"/>
    </source>
</evidence>
<dbReference type="InterPro" id="IPR005467">
    <property type="entry name" value="His_kinase_dom"/>
</dbReference>
<dbReference type="SUPFAM" id="SSF55874">
    <property type="entry name" value="ATPase domain of HSP90 chaperone/DNA topoisomerase II/histidine kinase"/>
    <property type="match status" value="1"/>
</dbReference>
<dbReference type="EMBL" id="CP053661">
    <property type="protein sequence ID" value="QKD84952.1"/>
    <property type="molecule type" value="Genomic_DNA"/>
</dbReference>
<name>A0A6M8BFE7_9CYAN</name>
<dbReference type="PANTHER" id="PTHR43065">
    <property type="entry name" value="SENSOR HISTIDINE KINASE"/>
    <property type="match status" value="1"/>
</dbReference>
<comment type="catalytic activity">
    <reaction evidence="1">
        <text>ATP + protein L-histidine = ADP + protein N-phospho-L-histidine.</text>
        <dbReference type="EC" id="2.7.13.3"/>
    </reaction>
</comment>
<dbReference type="Pfam" id="PF00072">
    <property type="entry name" value="Response_reg"/>
    <property type="match status" value="1"/>
</dbReference>
<dbReference type="Pfam" id="PF02518">
    <property type="entry name" value="HATPase_c"/>
    <property type="match status" value="1"/>
</dbReference>
<dbReference type="AlphaFoldDB" id="A0A6M8BFE7"/>
<dbReference type="Proteomes" id="UP000505210">
    <property type="component" value="Chromosome"/>
</dbReference>
<evidence type="ECO:0000313" key="11">
    <source>
        <dbReference type="Proteomes" id="UP000505210"/>
    </source>
</evidence>
<organism evidence="10 11">
    <name type="scientific">Thermoleptolyngbya sichuanensis A183</name>
    <dbReference type="NCBI Taxonomy" id="2737172"/>
    <lineage>
        <taxon>Bacteria</taxon>
        <taxon>Bacillati</taxon>
        <taxon>Cyanobacteriota</taxon>
        <taxon>Cyanophyceae</taxon>
        <taxon>Oculatellales</taxon>
        <taxon>Oculatellaceae</taxon>
        <taxon>Thermoleptolyngbya</taxon>
        <taxon>Thermoleptolyngbya sichuanensis</taxon>
    </lineage>
</organism>
<keyword evidence="5" id="KW-0902">Two-component regulatory system</keyword>
<dbReference type="InterPro" id="IPR004358">
    <property type="entry name" value="Sig_transdc_His_kin-like_C"/>
</dbReference>
<reference evidence="10 11" key="1">
    <citation type="submission" date="2020-05" db="EMBL/GenBank/DDBJ databases">
        <title>Complete genome sequence of of a novel Thermoleptolyngbya strain isolated from hot springs of Ganzi, Sichuan China.</title>
        <authorList>
            <person name="Tang J."/>
            <person name="Daroch M."/>
            <person name="Li L."/>
            <person name="Waleron K."/>
            <person name="Waleron M."/>
            <person name="Waleron M."/>
        </authorList>
    </citation>
    <scope>NUCLEOTIDE SEQUENCE [LARGE SCALE GENOMIC DNA]</scope>
    <source>
        <strain evidence="10 11">PKUAC-SCTA183</strain>
    </source>
</reference>
<evidence type="ECO:0000256" key="6">
    <source>
        <dbReference type="PROSITE-ProRule" id="PRU00169"/>
    </source>
</evidence>
<dbReference type="PROSITE" id="PS50110">
    <property type="entry name" value="RESPONSE_REGULATORY"/>
    <property type="match status" value="1"/>
</dbReference>
<dbReference type="SUPFAM" id="SSF52172">
    <property type="entry name" value="CheY-like"/>
    <property type="match status" value="1"/>
</dbReference>
<dbReference type="Gene3D" id="3.40.50.2300">
    <property type="match status" value="1"/>
</dbReference>
<evidence type="ECO:0000256" key="1">
    <source>
        <dbReference type="ARBA" id="ARBA00000085"/>
    </source>
</evidence>
<evidence type="ECO:0000256" key="5">
    <source>
        <dbReference type="ARBA" id="ARBA00023012"/>
    </source>
</evidence>
<dbReference type="CDD" id="cd19920">
    <property type="entry name" value="REC_PA4781-like"/>
    <property type="match status" value="1"/>
</dbReference>
<dbReference type="GO" id="GO:0000155">
    <property type="term" value="F:phosphorelay sensor kinase activity"/>
    <property type="evidence" value="ECO:0007669"/>
    <property type="project" value="InterPro"/>
</dbReference>
<keyword evidence="3 6" id="KW-0597">Phosphoprotein</keyword>
<dbReference type="EC" id="2.7.13.3" evidence="2"/>
<dbReference type="Gene3D" id="1.10.287.130">
    <property type="match status" value="1"/>
</dbReference>
<dbReference type="Gene3D" id="3.30.565.10">
    <property type="entry name" value="Histidine kinase-like ATPase, C-terminal domain"/>
    <property type="match status" value="1"/>
</dbReference>
<feature type="domain" description="Response regulatory" evidence="9">
    <location>
        <begin position="24"/>
        <end position="140"/>
    </location>
</feature>